<dbReference type="AlphaFoldDB" id="A0A0P0REF0"/>
<dbReference type="EMBL" id="CP012747">
    <property type="protein sequence ID" value="ALL66760.1"/>
    <property type="molecule type" value="Genomic_DNA"/>
</dbReference>
<evidence type="ECO:0000313" key="1">
    <source>
        <dbReference type="EMBL" id="ALL66760.1"/>
    </source>
</evidence>
<reference evidence="1 2" key="1">
    <citation type="journal article" date="2014" name="Genome Announc.">
        <title>Draft Genome Sequence of the Haloacid-Degrading Burkholderia caribensis Strain MBA4.</title>
        <authorList>
            <person name="Pan Y."/>
            <person name="Kong K.F."/>
            <person name="Tsang J.S."/>
        </authorList>
    </citation>
    <scope>NUCLEOTIDE SEQUENCE [LARGE SCALE GENOMIC DNA]</scope>
    <source>
        <strain evidence="1 2">MBA4</strain>
    </source>
</reference>
<proteinExistence type="predicted"/>
<gene>
    <name evidence="1" type="ORF">K788_0009189</name>
</gene>
<accession>A0A0P0REF0</accession>
<name>A0A0P0REF0_9BURK</name>
<protein>
    <submittedName>
        <fullName evidence="1">Dna polymerase subunit gamma and tau</fullName>
    </submittedName>
</protein>
<dbReference type="Proteomes" id="UP000019146">
    <property type="component" value="Chromosome 2"/>
</dbReference>
<dbReference type="KEGG" id="bcai:K788_0009189"/>
<organism evidence="1 2">
    <name type="scientific">Paraburkholderia caribensis MBA4</name>
    <dbReference type="NCBI Taxonomy" id="1323664"/>
    <lineage>
        <taxon>Bacteria</taxon>
        <taxon>Pseudomonadati</taxon>
        <taxon>Pseudomonadota</taxon>
        <taxon>Betaproteobacteria</taxon>
        <taxon>Burkholderiales</taxon>
        <taxon>Burkholderiaceae</taxon>
        <taxon>Paraburkholderia</taxon>
    </lineage>
</organism>
<sequence>MTIRLTPSSRTPASIWRIDLDRLARARARRSRFAATASMACFVTATADLDTGMNRR</sequence>
<evidence type="ECO:0000313" key="2">
    <source>
        <dbReference type="Proteomes" id="UP000019146"/>
    </source>
</evidence>